<keyword evidence="3" id="KW-1185">Reference proteome</keyword>
<evidence type="ECO:0000313" key="3">
    <source>
        <dbReference type="Proteomes" id="UP001164743"/>
    </source>
</evidence>
<feature type="region of interest" description="Disordered" evidence="1">
    <location>
        <begin position="105"/>
        <end position="203"/>
    </location>
</feature>
<sequence length="313" mass="34321">MAGERNSYRDLIAWGSTLEYETPEISRRAKQLYQRAKTNLSAERGHGITGINGNDRALACLCLCIIKLPNTNTVAERKAIETSLQRTSGVSTKIFSTGLRELPRILGTTTGGRSANASPTRKASPSKAKAVLQGSSRVRDEGGKALVGRKTEGKDRPAGRGTRETLMAAGTSLKRPASSLLADEEEDGVRSSPTAKRRKARLDQEEAPVPVVIVPVAPGSAVRTPRQGDPILPEPSSVRTLRKTPLALPIQRPPKPMTIFHAHPVFNPSKPPLTHLNFSDWNWKSNLFNSHWSLDDVREWERWNQKALDSSLS</sequence>
<organism evidence="2 3">
    <name type="scientific">Puccinia triticina</name>
    <dbReference type="NCBI Taxonomy" id="208348"/>
    <lineage>
        <taxon>Eukaryota</taxon>
        <taxon>Fungi</taxon>
        <taxon>Dikarya</taxon>
        <taxon>Basidiomycota</taxon>
        <taxon>Pucciniomycotina</taxon>
        <taxon>Pucciniomycetes</taxon>
        <taxon>Pucciniales</taxon>
        <taxon>Pucciniaceae</taxon>
        <taxon>Puccinia</taxon>
    </lineage>
</organism>
<evidence type="ECO:0000256" key="1">
    <source>
        <dbReference type="SAM" id="MobiDB-lite"/>
    </source>
</evidence>
<name>A0ABY7C8L1_9BASI</name>
<evidence type="ECO:0000313" key="2">
    <source>
        <dbReference type="EMBL" id="WAQ81503.1"/>
    </source>
</evidence>
<dbReference type="GeneID" id="77806809"/>
<dbReference type="EMBL" id="CP110421">
    <property type="protein sequence ID" value="WAQ81503.1"/>
    <property type="molecule type" value="Genomic_DNA"/>
</dbReference>
<reference evidence="2" key="1">
    <citation type="submission" date="2022-10" db="EMBL/GenBank/DDBJ databases">
        <title>Puccinia triticina Genome sequencing and assembly.</title>
        <authorList>
            <person name="Li C."/>
        </authorList>
    </citation>
    <scope>NUCLEOTIDE SEQUENCE</scope>
    <source>
        <strain evidence="2">Pt15</strain>
    </source>
</reference>
<dbReference type="RefSeq" id="XP_053017058.1">
    <property type="nucleotide sequence ID" value="XM_053165914.1"/>
</dbReference>
<accession>A0ABY7C8L1</accession>
<proteinExistence type="predicted"/>
<feature type="compositionally biased region" description="Basic and acidic residues" evidence="1">
    <location>
        <begin position="137"/>
        <end position="163"/>
    </location>
</feature>
<gene>
    <name evidence="2" type="ORF">PtA15_1A845</name>
</gene>
<protein>
    <submittedName>
        <fullName evidence="2">Uncharacterized protein</fullName>
    </submittedName>
</protein>
<feature type="compositionally biased region" description="Polar residues" evidence="1">
    <location>
        <begin position="107"/>
        <end position="123"/>
    </location>
</feature>
<dbReference type="Proteomes" id="UP001164743">
    <property type="component" value="Chromosome 1A"/>
</dbReference>